<reference evidence="2" key="1">
    <citation type="submission" date="2014-06" db="EMBL/GenBank/DDBJ databases">
        <authorList>
            <person name="Winans N.J."/>
            <person name="Newell P.D."/>
            <person name="Douglas A.E."/>
        </authorList>
    </citation>
    <scope>NUCLEOTIDE SEQUENCE [LARGE SCALE GENOMIC DNA]</scope>
</reference>
<name>A0A252ANR2_9PROT</name>
<evidence type="ECO:0008006" key="3">
    <source>
        <dbReference type="Google" id="ProtNLM"/>
    </source>
</evidence>
<organism evidence="1 2">
    <name type="scientific">Acetobacter indonesiensis</name>
    <dbReference type="NCBI Taxonomy" id="104101"/>
    <lineage>
        <taxon>Bacteria</taxon>
        <taxon>Pseudomonadati</taxon>
        <taxon>Pseudomonadota</taxon>
        <taxon>Alphaproteobacteria</taxon>
        <taxon>Acetobacterales</taxon>
        <taxon>Acetobacteraceae</taxon>
        <taxon>Acetobacter</taxon>
    </lineage>
</organism>
<dbReference type="EMBL" id="JOPA01000036">
    <property type="protein sequence ID" value="OUI91436.1"/>
    <property type="molecule type" value="Genomic_DNA"/>
</dbReference>
<accession>A0A252ANR2</accession>
<dbReference type="AlphaFoldDB" id="A0A252ANR2"/>
<evidence type="ECO:0000313" key="1">
    <source>
        <dbReference type="EMBL" id="OUI91436.1"/>
    </source>
</evidence>
<dbReference type="InterPro" id="IPR025127">
    <property type="entry name" value="DUF4054"/>
</dbReference>
<gene>
    <name evidence="1" type="ORF">HK17_11640</name>
</gene>
<proteinExistence type="predicted"/>
<dbReference type="Proteomes" id="UP000194641">
    <property type="component" value="Unassembled WGS sequence"/>
</dbReference>
<comment type="caution">
    <text evidence="1">The sequence shown here is derived from an EMBL/GenBank/DDBJ whole genome shotgun (WGS) entry which is preliminary data.</text>
</comment>
<dbReference type="Pfam" id="PF13262">
    <property type="entry name" value="DUF4054"/>
    <property type="match status" value="1"/>
</dbReference>
<protein>
    <recommendedName>
        <fullName evidence="3">Bacteriophage protein</fullName>
    </recommendedName>
</protein>
<evidence type="ECO:0000313" key="2">
    <source>
        <dbReference type="Proteomes" id="UP000194641"/>
    </source>
</evidence>
<sequence length="133" mass="14548">MDADHVVTTTDFRTFFPEFSDATKYLDVQIAAYLRVGTRFVSESRWADSWSFGVCLFAAHELTMGVIAANAAASGGTPGASTGILASKSVGPLSKSYDTSFAKYDDAGYWNLTTYGQRYWYFMRLFGAGGTQL</sequence>